<evidence type="ECO:0000256" key="5">
    <source>
        <dbReference type="SAM" id="Phobius"/>
    </source>
</evidence>
<evidence type="ECO:0000313" key="7">
    <source>
        <dbReference type="Proteomes" id="UP000198341"/>
    </source>
</evidence>
<proteinExistence type="predicted"/>
<dbReference type="GeneID" id="19015072"/>
<evidence type="ECO:0000256" key="2">
    <source>
        <dbReference type="ARBA" id="ARBA00022692"/>
    </source>
</evidence>
<comment type="subcellular location">
    <subcellularLocation>
        <location evidence="1">Membrane</location>
        <topology evidence="1">Multi-pass membrane protein</topology>
    </subcellularLocation>
</comment>
<dbReference type="GO" id="GO:0016020">
    <property type="term" value="C:membrane"/>
    <property type="evidence" value="ECO:0007669"/>
    <property type="project" value="UniProtKB-SubCell"/>
</dbReference>
<dbReference type="eggNOG" id="KOG1444">
    <property type="taxonomic scope" value="Eukaryota"/>
</dbReference>
<accession>K8EGQ0</accession>
<feature type="transmembrane region" description="Helical" evidence="5">
    <location>
        <begin position="169"/>
        <end position="189"/>
    </location>
</feature>
<feature type="transmembrane region" description="Helical" evidence="5">
    <location>
        <begin position="57"/>
        <end position="77"/>
    </location>
</feature>
<keyword evidence="2 5" id="KW-0812">Transmembrane</keyword>
<name>K8EGQ0_9CHLO</name>
<organism evidence="6 7">
    <name type="scientific">Bathycoccus prasinos</name>
    <dbReference type="NCBI Taxonomy" id="41875"/>
    <lineage>
        <taxon>Eukaryota</taxon>
        <taxon>Viridiplantae</taxon>
        <taxon>Chlorophyta</taxon>
        <taxon>Mamiellophyceae</taxon>
        <taxon>Mamiellales</taxon>
        <taxon>Bathycoccaceae</taxon>
        <taxon>Bathycoccus</taxon>
    </lineage>
</organism>
<reference evidence="6 7" key="1">
    <citation type="submission" date="2011-10" db="EMBL/GenBank/DDBJ databases">
        <authorList>
            <person name="Genoscope - CEA"/>
        </authorList>
    </citation>
    <scope>NUCLEOTIDE SEQUENCE [LARGE SCALE GENOMIC DNA]</scope>
    <source>
        <strain evidence="6 7">RCC 1105</strain>
    </source>
</reference>
<keyword evidence="7" id="KW-1185">Reference proteome</keyword>
<feature type="transmembrane region" description="Helical" evidence="5">
    <location>
        <begin position="241"/>
        <end position="262"/>
    </location>
</feature>
<feature type="transmembrane region" description="Helical" evidence="5">
    <location>
        <begin position="201"/>
        <end position="221"/>
    </location>
</feature>
<dbReference type="Proteomes" id="UP000198341">
    <property type="component" value="Chromosome 6"/>
</dbReference>
<dbReference type="KEGG" id="bpg:Bathy06g00920"/>
<dbReference type="AlphaFoldDB" id="K8EGQ0"/>
<protein>
    <recommendedName>
        <fullName evidence="8">Sugar phosphate transporter domain-containing protein</fullName>
    </recommendedName>
</protein>
<dbReference type="RefSeq" id="XP_007512601.1">
    <property type="nucleotide sequence ID" value="XM_007512539.1"/>
</dbReference>
<sequence>MAEPGKKYVDGADYYGDTTYLWRNMKVLGIITCYCIIGSQLSVVNKIAVTDIPVPNVILVIQFATASFLLGLAHMFGMIKLENINMRTCIGFLPFVACFFALLSSGMWVMKVAPLETFIAFKSTTPIVLSMLDYMFMGRTFPSLKSLCAMAGITGGAVWYVSGDVKSEKIAYLYCAVFVFMACIEGGVAKDTINRYQMNSWSRTFLVNTLSIPVGIVLSLLTGEAENVKNGMDANGNALKFGNRGLIALVCSCFFGVGMGLFTMLIRDALSATSCAVVATCNKFLAEVVNFFIWKNHASLEGAGAVCLIMASGIFYEQAQLRPGETGFNPKTILPCIPRRVLGIVPDEEGVREGLLGK</sequence>
<evidence type="ECO:0000313" key="6">
    <source>
        <dbReference type="EMBL" id="CCO17201.1"/>
    </source>
</evidence>
<gene>
    <name evidence="6" type="ORF">Bathy06g00920</name>
</gene>
<evidence type="ECO:0008006" key="8">
    <source>
        <dbReference type="Google" id="ProtNLM"/>
    </source>
</evidence>
<dbReference type="EMBL" id="FO082273">
    <property type="protein sequence ID" value="CCO17201.1"/>
    <property type="molecule type" value="Genomic_DNA"/>
</dbReference>
<keyword evidence="3 5" id="KW-1133">Transmembrane helix</keyword>
<dbReference type="InterPro" id="IPR050186">
    <property type="entry name" value="TPT_transporter"/>
</dbReference>
<feature type="transmembrane region" description="Helical" evidence="5">
    <location>
        <begin position="89"/>
        <end position="109"/>
    </location>
</feature>
<dbReference type="OrthoDB" id="417037at2759"/>
<keyword evidence="4 5" id="KW-0472">Membrane</keyword>
<dbReference type="PANTHER" id="PTHR11132">
    <property type="entry name" value="SOLUTE CARRIER FAMILY 35"/>
    <property type="match status" value="1"/>
</dbReference>
<evidence type="ECO:0000256" key="1">
    <source>
        <dbReference type="ARBA" id="ARBA00004141"/>
    </source>
</evidence>
<evidence type="ECO:0000256" key="4">
    <source>
        <dbReference type="ARBA" id="ARBA00023136"/>
    </source>
</evidence>
<evidence type="ECO:0000256" key="3">
    <source>
        <dbReference type="ARBA" id="ARBA00022989"/>
    </source>
</evidence>
<feature type="transmembrane region" description="Helical" evidence="5">
    <location>
        <begin position="144"/>
        <end position="163"/>
    </location>
</feature>
<feature type="transmembrane region" description="Helical" evidence="5">
    <location>
        <begin position="27"/>
        <end position="45"/>
    </location>
</feature>